<evidence type="ECO:0000256" key="6">
    <source>
        <dbReference type="ARBA" id="ARBA00022982"/>
    </source>
</evidence>
<evidence type="ECO:0000256" key="3">
    <source>
        <dbReference type="ARBA" id="ARBA00022617"/>
    </source>
</evidence>
<feature type="binding site" description="axial binding residue" evidence="9">
    <location>
        <position position="150"/>
    </location>
    <ligand>
        <name>heme c</name>
        <dbReference type="ChEBI" id="CHEBI:61717"/>
        <label>2</label>
    </ligand>
    <ligandPart>
        <name>Fe</name>
        <dbReference type="ChEBI" id="CHEBI:18248"/>
    </ligandPart>
</feature>
<evidence type="ECO:0000256" key="2">
    <source>
        <dbReference type="ARBA" id="ARBA00022448"/>
    </source>
</evidence>
<dbReference type="GO" id="GO:0005506">
    <property type="term" value="F:iron ion binding"/>
    <property type="evidence" value="ECO:0007669"/>
    <property type="project" value="InterPro"/>
</dbReference>
<feature type="chain" id="PRO_5011719725" evidence="10">
    <location>
        <begin position="26"/>
        <end position="213"/>
    </location>
</feature>
<keyword evidence="10" id="KW-0732">Signal</keyword>
<organism evidence="12 13">
    <name type="scientific">Acidovorax soli</name>
    <dbReference type="NCBI Taxonomy" id="592050"/>
    <lineage>
        <taxon>Bacteria</taxon>
        <taxon>Pseudomonadati</taxon>
        <taxon>Pseudomonadota</taxon>
        <taxon>Betaproteobacteria</taxon>
        <taxon>Burkholderiales</taxon>
        <taxon>Comamonadaceae</taxon>
        <taxon>Acidovorax</taxon>
    </lineage>
</organism>
<evidence type="ECO:0000313" key="13">
    <source>
        <dbReference type="Proteomes" id="UP000199002"/>
    </source>
</evidence>
<dbReference type="STRING" id="592050.SAMN05421875_12343"/>
<dbReference type="PROSITE" id="PS51007">
    <property type="entry name" value="CYTC"/>
    <property type="match status" value="2"/>
</dbReference>
<feature type="binding site" description="covalent" evidence="8">
    <location>
        <position position="52"/>
    </location>
    <ligand>
        <name>heme c</name>
        <dbReference type="ChEBI" id="CHEBI:61717"/>
        <label>1</label>
    </ligand>
</feature>
<comment type="subcellular location">
    <subcellularLocation>
        <location evidence="1">Periplasm</location>
    </subcellularLocation>
</comment>
<dbReference type="PANTHER" id="PTHR33751">
    <property type="entry name" value="CBB3-TYPE CYTOCHROME C OXIDASE SUBUNIT FIXP"/>
    <property type="match status" value="1"/>
</dbReference>
<feature type="binding site" description="covalent" evidence="8">
    <location>
        <position position="146"/>
    </location>
    <ligand>
        <name>heme c</name>
        <dbReference type="ChEBI" id="CHEBI:61717"/>
        <label>2</label>
    </ligand>
</feature>
<evidence type="ECO:0000256" key="10">
    <source>
        <dbReference type="SAM" id="SignalP"/>
    </source>
</evidence>
<keyword evidence="7 9" id="KW-0408">Iron</keyword>
<dbReference type="GeneID" id="34231672"/>
<dbReference type="InterPro" id="IPR009056">
    <property type="entry name" value="Cyt_c-like_dom"/>
</dbReference>
<evidence type="ECO:0000256" key="8">
    <source>
        <dbReference type="PIRSR" id="PIRSR000005-1"/>
    </source>
</evidence>
<name>A0A1H4D8Z1_9BURK</name>
<dbReference type="PIRSF" id="PIRSF000005">
    <property type="entry name" value="Cytochrome_c4"/>
    <property type="match status" value="1"/>
</dbReference>
<dbReference type="PANTHER" id="PTHR33751:SF9">
    <property type="entry name" value="CYTOCHROME C4"/>
    <property type="match status" value="1"/>
</dbReference>
<dbReference type="GO" id="GO:0042597">
    <property type="term" value="C:periplasmic space"/>
    <property type="evidence" value="ECO:0007669"/>
    <property type="project" value="UniProtKB-SubCell"/>
</dbReference>
<dbReference type="SUPFAM" id="SSF46626">
    <property type="entry name" value="Cytochrome c"/>
    <property type="match status" value="2"/>
</dbReference>
<accession>A0A1H4D8Z1</accession>
<dbReference type="GO" id="GO:0020037">
    <property type="term" value="F:heme binding"/>
    <property type="evidence" value="ECO:0007669"/>
    <property type="project" value="InterPro"/>
</dbReference>
<keyword evidence="13" id="KW-1185">Reference proteome</keyword>
<gene>
    <name evidence="12" type="ORF">SAMN05421875_12343</name>
</gene>
<dbReference type="RefSeq" id="WP_026437109.1">
    <property type="nucleotide sequence ID" value="NZ_CAXIQL010000085.1"/>
</dbReference>
<feature type="domain" description="Cytochrome c" evidence="11">
    <location>
        <begin position="36"/>
        <end position="115"/>
    </location>
</feature>
<dbReference type="EMBL" id="FNQJ01000023">
    <property type="protein sequence ID" value="SEA69161.1"/>
    <property type="molecule type" value="Genomic_DNA"/>
</dbReference>
<dbReference type="InterPro" id="IPR050597">
    <property type="entry name" value="Cytochrome_c_Oxidase_Subunit"/>
</dbReference>
<reference evidence="13" key="1">
    <citation type="submission" date="2016-10" db="EMBL/GenBank/DDBJ databases">
        <authorList>
            <person name="Varghese N."/>
            <person name="Submissions S."/>
        </authorList>
    </citation>
    <scope>NUCLEOTIDE SEQUENCE [LARGE SCALE GENOMIC DNA]</scope>
    <source>
        <strain evidence="13">DSM 25157</strain>
    </source>
</reference>
<keyword evidence="4 9" id="KW-0479">Metal-binding</keyword>
<evidence type="ECO:0000256" key="7">
    <source>
        <dbReference type="ARBA" id="ARBA00023004"/>
    </source>
</evidence>
<feature type="binding site" description="covalent" evidence="8">
    <location>
        <position position="49"/>
    </location>
    <ligand>
        <name>heme c</name>
        <dbReference type="ChEBI" id="CHEBI:61717"/>
        <label>1</label>
    </ligand>
</feature>
<keyword evidence="6" id="KW-0249">Electron transport</keyword>
<feature type="binding site" description="axial binding residue" evidence="9">
    <location>
        <position position="190"/>
    </location>
    <ligand>
        <name>heme c</name>
        <dbReference type="ChEBI" id="CHEBI:61717"/>
        <label>2</label>
    </ligand>
    <ligandPart>
        <name>Fe</name>
        <dbReference type="ChEBI" id="CHEBI:18248"/>
    </ligandPart>
</feature>
<comment type="PTM">
    <text evidence="8">Binds 2 heme c groups covalently per subunit.</text>
</comment>
<evidence type="ECO:0000313" key="12">
    <source>
        <dbReference type="EMBL" id="SEA69161.1"/>
    </source>
</evidence>
<dbReference type="Proteomes" id="UP000199002">
    <property type="component" value="Unassembled WGS sequence"/>
</dbReference>
<dbReference type="InterPro" id="IPR024167">
    <property type="entry name" value="Cytochrome_c4-like"/>
</dbReference>
<dbReference type="AlphaFoldDB" id="A0A1H4D8Z1"/>
<feature type="binding site" description="axial binding residue" evidence="9">
    <location>
        <position position="53"/>
    </location>
    <ligand>
        <name>heme c</name>
        <dbReference type="ChEBI" id="CHEBI:61717"/>
        <label>1</label>
    </ligand>
    <ligandPart>
        <name>Fe</name>
        <dbReference type="ChEBI" id="CHEBI:18248"/>
    </ligandPart>
</feature>
<feature type="binding site" description="axial binding residue" evidence="9">
    <location>
        <position position="92"/>
    </location>
    <ligand>
        <name>heme c</name>
        <dbReference type="ChEBI" id="CHEBI:61717"/>
        <label>1</label>
    </ligand>
    <ligandPart>
        <name>Fe</name>
        <dbReference type="ChEBI" id="CHEBI:18248"/>
    </ligandPart>
</feature>
<sequence>MKFLASMLMAAALAAPALPAFSAGAAPAAPTKAAKPDLVKGEASFTAVCVACHAADGNSTIAANPKLAQQHPEYLVKQLQEFKSGKRNNAIMAGFASMLTDEDMKNIAYWAASKPAKAGFSSDKDLVALGERIYRGGIADRQIAACAGCHSPNGAGIPAQYPRLSGQHADYTASQLKMFRDGSRANSHQMTQVAAKLNDREIKAVSDYIAGLR</sequence>
<dbReference type="Gene3D" id="1.10.760.10">
    <property type="entry name" value="Cytochrome c-like domain"/>
    <property type="match status" value="2"/>
</dbReference>
<evidence type="ECO:0000256" key="4">
    <source>
        <dbReference type="ARBA" id="ARBA00022723"/>
    </source>
</evidence>
<evidence type="ECO:0000256" key="9">
    <source>
        <dbReference type="PIRSR" id="PIRSR000005-2"/>
    </source>
</evidence>
<evidence type="ECO:0000256" key="1">
    <source>
        <dbReference type="ARBA" id="ARBA00004418"/>
    </source>
</evidence>
<feature type="binding site" description="covalent" evidence="8">
    <location>
        <position position="149"/>
    </location>
    <ligand>
        <name>heme c</name>
        <dbReference type="ChEBI" id="CHEBI:61717"/>
        <label>2</label>
    </ligand>
</feature>
<evidence type="ECO:0000259" key="11">
    <source>
        <dbReference type="PROSITE" id="PS51007"/>
    </source>
</evidence>
<keyword evidence="2" id="KW-0813">Transport</keyword>
<keyword evidence="3 8" id="KW-0349">Heme</keyword>
<protein>
    <submittedName>
        <fullName evidence="12">Cytochrome c553</fullName>
    </submittedName>
</protein>
<feature type="signal peptide" evidence="10">
    <location>
        <begin position="1"/>
        <end position="25"/>
    </location>
</feature>
<dbReference type="GO" id="GO:0009055">
    <property type="term" value="F:electron transfer activity"/>
    <property type="evidence" value="ECO:0007669"/>
    <property type="project" value="InterPro"/>
</dbReference>
<dbReference type="Pfam" id="PF00034">
    <property type="entry name" value="Cytochrom_C"/>
    <property type="match status" value="2"/>
</dbReference>
<evidence type="ECO:0000256" key="5">
    <source>
        <dbReference type="ARBA" id="ARBA00022764"/>
    </source>
</evidence>
<dbReference type="InterPro" id="IPR036909">
    <property type="entry name" value="Cyt_c-like_dom_sf"/>
</dbReference>
<keyword evidence="5" id="KW-0574">Periplasm</keyword>
<proteinExistence type="predicted"/>
<feature type="domain" description="Cytochrome c" evidence="11">
    <location>
        <begin position="125"/>
        <end position="213"/>
    </location>
</feature>